<dbReference type="Proteomes" id="UP000324326">
    <property type="component" value="Unassembled WGS sequence"/>
</dbReference>
<gene>
    <name evidence="1" type="ORF">DX927_05755</name>
</gene>
<dbReference type="EMBL" id="QSND01000002">
    <property type="protein sequence ID" value="KAA6450383.1"/>
    <property type="molecule type" value="Genomic_DNA"/>
</dbReference>
<evidence type="ECO:0000313" key="1">
    <source>
        <dbReference type="EMBL" id="KAA6450383.1"/>
    </source>
</evidence>
<comment type="caution">
    <text evidence="1">The sequence shown here is derived from an EMBL/GenBank/DDBJ whole genome shotgun (WGS) entry which is preliminary data.</text>
</comment>
<reference evidence="1 2" key="1">
    <citation type="submission" date="2018-08" db="EMBL/GenBank/DDBJ databases">
        <title>Bacillus phenotypic plasticity.</title>
        <authorList>
            <person name="Hurtado E."/>
        </authorList>
    </citation>
    <scope>NUCLEOTIDE SEQUENCE [LARGE SCALE GENOMIC DNA]</scope>
    <source>
        <strain evidence="1 2">427</strain>
    </source>
</reference>
<name>A0A5M8RT01_9BACI</name>
<protein>
    <submittedName>
        <fullName evidence="1">Uncharacterized protein</fullName>
    </submittedName>
</protein>
<sequence>MKFIFTVSQLKKGSEIREDCKKMKENPALLLLVEADIRRALEMKKQQAGTLTASTKDVVNSL</sequence>
<dbReference type="AlphaFoldDB" id="A0A5M8RT01"/>
<accession>A0A5M8RT01</accession>
<dbReference type="RefSeq" id="WP_077736438.1">
    <property type="nucleotide sequence ID" value="NZ_QSND01000002.1"/>
</dbReference>
<organism evidence="1 2">
    <name type="scientific">Bacillus swezeyi</name>
    <dbReference type="NCBI Taxonomy" id="1925020"/>
    <lineage>
        <taxon>Bacteria</taxon>
        <taxon>Bacillati</taxon>
        <taxon>Bacillota</taxon>
        <taxon>Bacilli</taxon>
        <taxon>Bacillales</taxon>
        <taxon>Bacillaceae</taxon>
        <taxon>Bacillus</taxon>
    </lineage>
</organism>
<proteinExistence type="predicted"/>
<evidence type="ECO:0000313" key="2">
    <source>
        <dbReference type="Proteomes" id="UP000324326"/>
    </source>
</evidence>